<keyword evidence="7" id="KW-1003">Cell membrane</keyword>
<dbReference type="GO" id="GO:0051301">
    <property type="term" value="P:cell division"/>
    <property type="evidence" value="ECO:0007669"/>
    <property type="project" value="UniProtKB-KW"/>
</dbReference>
<dbReference type="Pfam" id="PF00953">
    <property type="entry name" value="Glycos_transf_4"/>
    <property type="match status" value="1"/>
</dbReference>
<comment type="catalytic activity">
    <reaction evidence="7">
        <text>UDP-N-acetyl-alpha-D-muramoyl-L-alanyl-gamma-D-glutamyl-meso-2,6-diaminopimeloyl-D-alanyl-D-alanine + di-trans,octa-cis-undecaprenyl phosphate = di-trans,octa-cis-undecaprenyl diphospho-N-acetyl-alpha-D-muramoyl-L-alanyl-D-glutamyl-meso-2,6-diaminopimeloyl-D-alanyl-D-alanine + UMP</text>
        <dbReference type="Rhea" id="RHEA:28386"/>
        <dbReference type="ChEBI" id="CHEBI:57865"/>
        <dbReference type="ChEBI" id="CHEBI:60392"/>
        <dbReference type="ChEBI" id="CHEBI:61386"/>
        <dbReference type="ChEBI" id="CHEBI:61387"/>
        <dbReference type="EC" id="2.7.8.13"/>
    </reaction>
</comment>
<comment type="caution">
    <text evidence="10">The sequence shown here is derived from an EMBL/GenBank/DDBJ whole genome shotgun (WGS) entry which is preliminary data.</text>
</comment>
<accession>A0A419DAA1</accession>
<dbReference type="PANTHER" id="PTHR22926">
    <property type="entry name" value="PHOSPHO-N-ACETYLMURAMOYL-PENTAPEPTIDE-TRANSFERASE"/>
    <property type="match status" value="1"/>
</dbReference>
<feature type="transmembrane region" description="Helical" evidence="7">
    <location>
        <begin position="12"/>
        <end position="37"/>
    </location>
</feature>
<evidence type="ECO:0000256" key="8">
    <source>
        <dbReference type="NCBIfam" id="TIGR00445"/>
    </source>
</evidence>
<sequence>MEMNPEIISQILRVGLLSAGAFALAMILTPLYTHFAYKYEWWKKMRTETVDGEKAAIYQKLHKKKHKRNIPTMAGVLIWGTVCILTLVFNLDRSQTWLPLFTLFSVGILGIIDDVVNIKSTGGVAGIKSKVKMGWLILIALLGAFWFYSKLGHDVINIPFNGDLTIGWLYIPFFILVFISTANAVNITDGLDGLSGGLLSASFFAFLVIALFQGNYGIAIFCGTLVGAILAYTWFNIYPARFFMGDTGAISLGATLGVVAMLTNSALVLPVIGFMFVIEAGSSLLQIFSWKVLKKKKIFIVAPIHHHFEAKGWPETKVTMRFWIIGAMTAVLGVVLRFIG</sequence>
<dbReference type="GO" id="GO:0008963">
    <property type="term" value="F:phospho-N-acetylmuramoyl-pentapeptide-transferase activity"/>
    <property type="evidence" value="ECO:0007669"/>
    <property type="project" value="UniProtKB-UniRule"/>
</dbReference>
<dbReference type="GO" id="GO:0051992">
    <property type="term" value="F:UDP-N-acetylmuramoyl-L-alanyl-D-glutamyl-meso-2,6-diaminopimelyl-D-alanyl-D-alanine:undecaprenyl-phosphate transferase activity"/>
    <property type="evidence" value="ECO:0007669"/>
    <property type="project" value="RHEA"/>
</dbReference>
<name>A0A419DAA1_9BACT</name>
<reference evidence="10 11" key="1">
    <citation type="journal article" date="2017" name="ISME J.">
        <title>Energy and carbon metabolisms in a deep terrestrial subsurface fluid microbial community.</title>
        <authorList>
            <person name="Momper L."/>
            <person name="Jungbluth S.P."/>
            <person name="Lee M.D."/>
            <person name="Amend J.P."/>
        </authorList>
    </citation>
    <scope>NUCLEOTIDE SEQUENCE [LARGE SCALE GENOMIC DNA]</scope>
    <source>
        <strain evidence="10">SURF_29</strain>
    </source>
</reference>
<dbReference type="PANTHER" id="PTHR22926:SF5">
    <property type="entry name" value="PHOSPHO-N-ACETYLMURAMOYL-PENTAPEPTIDE-TRANSFERASE HOMOLOG"/>
    <property type="match status" value="1"/>
</dbReference>
<keyword evidence="7" id="KW-0961">Cell wall biogenesis/degradation</keyword>
<dbReference type="PROSITE" id="PS01348">
    <property type="entry name" value="MRAY_2"/>
    <property type="match status" value="1"/>
</dbReference>
<keyword evidence="7 9" id="KW-0460">Magnesium</keyword>
<evidence type="ECO:0000256" key="9">
    <source>
        <dbReference type="PIRSR" id="PIRSR600715-1"/>
    </source>
</evidence>
<gene>
    <name evidence="7 10" type="primary">mraY</name>
    <name evidence="10" type="ORF">C4544_06550</name>
</gene>
<evidence type="ECO:0000256" key="2">
    <source>
        <dbReference type="ARBA" id="ARBA00005583"/>
    </source>
</evidence>
<dbReference type="GO" id="GO:0046872">
    <property type="term" value="F:metal ion binding"/>
    <property type="evidence" value="ECO:0007669"/>
    <property type="project" value="UniProtKB-KW"/>
</dbReference>
<proteinExistence type="inferred from homology"/>
<dbReference type="EC" id="2.7.8.13" evidence="7 8"/>
<comment type="subcellular location">
    <subcellularLocation>
        <location evidence="7">Cell membrane</location>
        <topology evidence="7">Multi-pass membrane protein</topology>
    </subcellularLocation>
    <subcellularLocation>
        <location evidence="1">Membrane</location>
        <topology evidence="1">Multi-pass membrane protein</topology>
    </subcellularLocation>
</comment>
<keyword evidence="7" id="KW-0132">Cell division</keyword>
<feature type="transmembrane region" description="Helical" evidence="7">
    <location>
        <begin position="320"/>
        <end position="339"/>
    </location>
</feature>
<keyword evidence="3 7" id="KW-0808">Transferase</keyword>
<organism evidence="10 11">
    <name type="scientific">candidate division WS5 bacterium</name>
    <dbReference type="NCBI Taxonomy" id="2093353"/>
    <lineage>
        <taxon>Bacteria</taxon>
        <taxon>candidate division WS5</taxon>
    </lineage>
</organism>
<dbReference type="InterPro" id="IPR003524">
    <property type="entry name" value="PNAcMuramoyl-5peptid_Trfase"/>
</dbReference>
<dbReference type="Proteomes" id="UP000285655">
    <property type="component" value="Unassembled WGS sequence"/>
</dbReference>
<comment type="function">
    <text evidence="7">Catalyzes the initial step of the lipid cycle reactions in the biosynthesis of the cell wall peptidoglycan: transfers peptidoglycan precursor phospho-MurNAc-pentapeptide from UDP-MurNAc-pentapeptide onto the lipid carrier undecaprenyl phosphate, yielding undecaprenyl-pyrophosphoryl-MurNAc-pentapeptide, known as lipid I.</text>
</comment>
<keyword evidence="4 7" id="KW-0812">Transmembrane</keyword>
<protein>
    <recommendedName>
        <fullName evidence="7 8">Phospho-N-acetylmuramoyl-pentapeptide-transferase</fullName>
        <ecNumber evidence="7 8">2.7.8.13</ecNumber>
    </recommendedName>
    <alternativeName>
        <fullName evidence="7">UDP-MurNAc-pentapeptide phosphotransferase</fullName>
    </alternativeName>
</protein>
<dbReference type="InterPro" id="IPR018480">
    <property type="entry name" value="PNAcMuramoyl-5peptid_Trfase_CS"/>
</dbReference>
<dbReference type="NCBIfam" id="TIGR00445">
    <property type="entry name" value="mraY"/>
    <property type="match status" value="1"/>
</dbReference>
<evidence type="ECO:0000313" key="11">
    <source>
        <dbReference type="Proteomes" id="UP000285655"/>
    </source>
</evidence>
<comment type="cofactor">
    <cofactor evidence="7 9">
        <name>Mg(2+)</name>
        <dbReference type="ChEBI" id="CHEBI:18420"/>
    </cofactor>
</comment>
<feature type="transmembrane region" description="Helical" evidence="7">
    <location>
        <begin position="168"/>
        <end position="187"/>
    </location>
</feature>
<feature type="binding site" evidence="9">
    <location>
        <position position="186"/>
    </location>
    <ligand>
        <name>Mg(2+)</name>
        <dbReference type="ChEBI" id="CHEBI:18420"/>
    </ligand>
</feature>
<keyword evidence="7" id="KW-0133">Cell shape</keyword>
<evidence type="ECO:0000313" key="10">
    <source>
        <dbReference type="EMBL" id="RJO60000.1"/>
    </source>
</evidence>
<evidence type="ECO:0000256" key="1">
    <source>
        <dbReference type="ARBA" id="ARBA00004141"/>
    </source>
</evidence>
<feature type="transmembrane region" description="Helical" evidence="7">
    <location>
        <begin position="70"/>
        <end position="91"/>
    </location>
</feature>
<keyword evidence="6 7" id="KW-0472">Membrane</keyword>
<feature type="transmembrane region" description="Helical" evidence="7">
    <location>
        <begin position="194"/>
        <end position="212"/>
    </location>
</feature>
<dbReference type="EMBL" id="QZJW01000055">
    <property type="protein sequence ID" value="RJO60000.1"/>
    <property type="molecule type" value="Genomic_DNA"/>
</dbReference>
<feature type="transmembrane region" description="Helical" evidence="7">
    <location>
        <begin position="242"/>
        <end position="262"/>
    </location>
</feature>
<feature type="transmembrane region" description="Helical" evidence="7">
    <location>
        <begin position="218"/>
        <end position="235"/>
    </location>
</feature>
<evidence type="ECO:0000256" key="6">
    <source>
        <dbReference type="ARBA" id="ARBA00023136"/>
    </source>
</evidence>
<dbReference type="UniPathway" id="UPA00219"/>
<feature type="transmembrane region" description="Helical" evidence="7">
    <location>
        <begin position="97"/>
        <end position="118"/>
    </location>
</feature>
<dbReference type="GO" id="GO:0008360">
    <property type="term" value="P:regulation of cell shape"/>
    <property type="evidence" value="ECO:0007669"/>
    <property type="project" value="UniProtKB-KW"/>
</dbReference>
<dbReference type="AlphaFoldDB" id="A0A419DAA1"/>
<keyword evidence="5 7" id="KW-1133">Transmembrane helix</keyword>
<evidence type="ECO:0000256" key="7">
    <source>
        <dbReference type="HAMAP-Rule" id="MF_00038"/>
    </source>
</evidence>
<dbReference type="GO" id="GO:0009252">
    <property type="term" value="P:peptidoglycan biosynthetic process"/>
    <property type="evidence" value="ECO:0007669"/>
    <property type="project" value="UniProtKB-UniRule"/>
</dbReference>
<dbReference type="GO" id="GO:0005886">
    <property type="term" value="C:plasma membrane"/>
    <property type="evidence" value="ECO:0007669"/>
    <property type="project" value="UniProtKB-SubCell"/>
</dbReference>
<feature type="transmembrane region" description="Helical" evidence="7">
    <location>
        <begin position="130"/>
        <end position="148"/>
    </location>
</feature>
<keyword evidence="7 9" id="KW-0479">Metal-binding</keyword>
<keyword evidence="7" id="KW-0131">Cell cycle</keyword>
<evidence type="ECO:0000256" key="3">
    <source>
        <dbReference type="ARBA" id="ARBA00022679"/>
    </source>
</evidence>
<dbReference type="InterPro" id="IPR000715">
    <property type="entry name" value="Glycosyl_transferase_4"/>
</dbReference>
<evidence type="ECO:0000256" key="4">
    <source>
        <dbReference type="ARBA" id="ARBA00022692"/>
    </source>
</evidence>
<evidence type="ECO:0000256" key="5">
    <source>
        <dbReference type="ARBA" id="ARBA00022989"/>
    </source>
</evidence>
<dbReference type="CDD" id="cd06852">
    <property type="entry name" value="GT_MraY"/>
    <property type="match status" value="1"/>
</dbReference>
<comment type="similarity">
    <text evidence="2 7">Belongs to the glycosyltransferase 4 family. MraY subfamily.</text>
</comment>
<comment type="pathway">
    <text evidence="7">Cell wall biogenesis; peptidoglycan biosynthesis.</text>
</comment>
<feature type="binding site" evidence="9">
    <location>
        <position position="246"/>
    </location>
    <ligand>
        <name>Mg(2+)</name>
        <dbReference type="ChEBI" id="CHEBI:18420"/>
    </ligand>
</feature>
<dbReference type="GO" id="GO:0071555">
    <property type="term" value="P:cell wall organization"/>
    <property type="evidence" value="ECO:0007669"/>
    <property type="project" value="UniProtKB-KW"/>
</dbReference>
<keyword evidence="7" id="KW-0573">Peptidoglycan synthesis</keyword>
<dbReference type="HAMAP" id="MF_00038">
    <property type="entry name" value="MraY"/>
    <property type="match status" value="1"/>
</dbReference>